<organism evidence="7 8">
    <name type="scientific">Frankia umida</name>
    <dbReference type="NCBI Taxonomy" id="573489"/>
    <lineage>
        <taxon>Bacteria</taxon>
        <taxon>Bacillati</taxon>
        <taxon>Actinomycetota</taxon>
        <taxon>Actinomycetes</taxon>
        <taxon>Frankiales</taxon>
        <taxon>Frankiaceae</taxon>
        <taxon>Frankia</taxon>
    </lineage>
</organism>
<dbReference type="CDD" id="cd13690">
    <property type="entry name" value="PBP2_GluB"/>
    <property type="match status" value="1"/>
</dbReference>
<dbReference type="Proteomes" id="UP001201873">
    <property type="component" value="Unassembled WGS sequence"/>
</dbReference>
<dbReference type="InterPro" id="IPR051455">
    <property type="entry name" value="Bact_solute-bind_prot3"/>
</dbReference>
<gene>
    <name evidence="7" type="ORF">MXD59_17125</name>
</gene>
<comment type="caution">
    <text evidence="7">The sequence shown here is derived from an EMBL/GenBank/DDBJ whole genome shotgun (WGS) entry which is preliminary data.</text>
</comment>
<accession>A0ABT0K2E8</accession>
<reference evidence="7 8" key="1">
    <citation type="submission" date="2022-04" db="EMBL/GenBank/DDBJ databases">
        <title>Genome diversity in the genus Frankia.</title>
        <authorList>
            <person name="Carlos-Shanley C."/>
            <person name="Hahn D."/>
        </authorList>
    </citation>
    <scope>NUCLEOTIDE SEQUENCE [LARGE SCALE GENOMIC DNA]</scope>
    <source>
        <strain evidence="7 8">Ag45/Mut15</strain>
    </source>
</reference>
<proteinExistence type="inferred from homology"/>
<evidence type="ECO:0000256" key="2">
    <source>
        <dbReference type="ARBA" id="ARBA00022448"/>
    </source>
</evidence>
<evidence type="ECO:0000259" key="6">
    <source>
        <dbReference type="SMART" id="SM00062"/>
    </source>
</evidence>
<feature type="compositionally biased region" description="Gly residues" evidence="4">
    <location>
        <begin position="91"/>
        <end position="109"/>
    </location>
</feature>
<keyword evidence="5" id="KW-0472">Membrane</keyword>
<evidence type="ECO:0000313" key="7">
    <source>
        <dbReference type="EMBL" id="MCK9877473.1"/>
    </source>
</evidence>
<dbReference type="Gene3D" id="3.40.190.10">
    <property type="entry name" value="Periplasmic binding protein-like II"/>
    <property type="match status" value="2"/>
</dbReference>
<keyword evidence="8" id="KW-1185">Reference proteome</keyword>
<comment type="similarity">
    <text evidence="1">Belongs to the bacterial solute-binding protein 3 family.</text>
</comment>
<dbReference type="RefSeq" id="WP_248825710.1">
    <property type="nucleotide sequence ID" value="NZ_JALKFT010000017.1"/>
</dbReference>
<sequence length="415" mass="42591">MSAPSDAPPIAPSVETSRRRPARARVPAGRVPLTVLLLLGLLLGLAGCGTARRPLPIEAGPLPASPAPAGPDEQMGPPDPGGPGPAAGADTGMGGGAGAGTGGGAGANGGATRPDGTCQADGRPVRSSEPPLTPLPPPGRMPAGSRLRTIAHDRGYLRIGIVTDAPPAGLMNWRTLRLEGFDVGIARAVAAAVFGPTDVDSHIQFRAVTTTDREDLLRSNMVDMLVATMTITCERKRQVRFSSVYYEATLRLLVRQDSGITGLAALAGRPVCTSAGSTAGEKLTRRPPAQAPKVVTLPRLADCLVALQYGDVDAIVGDDVLLAGLAAQDPYTTVLGPEAFGPAFAADGGLDEPYGIAMPITGDSADDDLFVSFVNGVLRSIMVDGTWSRLYDEWLRPGLRVAGQPPLGGLGAAAR</sequence>
<keyword evidence="3" id="KW-0732">Signal</keyword>
<feature type="compositionally biased region" description="Pro residues" evidence="4">
    <location>
        <begin position="1"/>
        <end position="11"/>
    </location>
</feature>
<evidence type="ECO:0000313" key="8">
    <source>
        <dbReference type="Proteomes" id="UP001201873"/>
    </source>
</evidence>
<keyword evidence="5" id="KW-0812">Transmembrane</keyword>
<feature type="compositionally biased region" description="Pro residues" evidence="4">
    <location>
        <begin position="131"/>
        <end position="140"/>
    </location>
</feature>
<name>A0ABT0K2E8_9ACTN</name>
<feature type="domain" description="Solute-binding protein family 3/N-terminal" evidence="6">
    <location>
        <begin position="156"/>
        <end position="398"/>
    </location>
</feature>
<dbReference type="Pfam" id="PF00497">
    <property type="entry name" value="SBP_bac_3"/>
    <property type="match status" value="1"/>
</dbReference>
<evidence type="ECO:0000256" key="3">
    <source>
        <dbReference type="ARBA" id="ARBA00022729"/>
    </source>
</evidence>
<dbReference type="InterPro" id="IPR001638">
    <property type="entry name" value="Solute-binding_3/MltF_N"/>
</dbReference>
<dbReference type="EMBL" id="JALKFT010000017">
    <property type="protein sequence ID" value="MCK9877473.1"/>
    <property type="molecule type" value="Genomic_DNA"/>
</dbReference>
<protein>
    <submittedName>
        <fullName evidence="7">Glutamate ABC transporter substrate-binding protein</fullName>
    </submittedName>
</protein>
<dbReference type="SUPFAM" id="SSF53850">
    <property type="entry name" value="Periplasmic binding protein-like II"/>
    <property type="match status" value="1"/>
</dbReference>
<dbReference type="SMART" id="SM00062">
    <property type="entry name" value="PBPb"/>
    <property type="match status" value="1"/>
</dbReference>
<feature type="transmembrane region" description="Helical" evidence="5">
    <location>
        <begin position="28"/>
        <end position="47"/>
    </location>
</feature>
<dbReference type="PANTHER" id="PTHR30085">
    <property type="entry name" value="AMINO ACID ABC TRANSPORTER PERMEASE"/>
    <property type="match status" value="1"/>
</dbReference>
<evidence type="ECO:0000256" key="4">
    <source>
        <dbReference type="SAM" id="MobiDB-lite"/>
    </source>
</evidence>
<keyword evidence="5" id="KW-1133">Transmembrane helix</keyword>
<feature type="region of interest" description="Disordered" evidence="4">
    <location>
        <begin position="1"/>
        <end position="25"/>
    </location>
</feature>
<evidence type="ECO:0000256" key="1">
    <source>
        <dbReference type="ARBA" id="ARBA00010333"/>
    </source>
</evidence>
<dbReference type="PANTHER" id="PTHR30085:SF6">
    <property type="entry name" value="ABC TRANSPORTER GLUTAMINE-BINDING PROTEIN GLNH"/>
    <property type="match status" value="1"/>
</dbReference>
<feature type="region of interest" description="Disordered" evidence="4">
    <location>
        <begin position="57"/>
        <end position="145"/>
    </location>
</feature>
<keyword evidence="2" id="KW-0813">Transport</keyword>
<evidence type="ECO:0000256" key="5">
    <source>
        <dbReference type="SAM" id="Phobius"/>
    </source>
</evidence>